<sequence length="179" mass="19304">MACCDPARASSNNLLHRVAEIEEEITIARERSPIVAKFDDEIDSEKLFLLSFAPELSRLPPGVRMWARAQIANIMQSASAFLAAASDLGRDTERPSLKQLNESKHACRRTKCSPTAGCSVRSRPGLVFFKMSSDPRVSEGLRNSSLAGGRDDAVPAVDGGERRAGRGGPQARGGDDKAH</sequence>
<evidence type="ECO:0000313" key="5">
    <source>
        <dbReference type="Proteomes" id="UP000299102"/>
    </source>
</evidence>
<dbReference type="PROSITE" id="PS51031">
    <property type="entry name" value="BESS"/>
    <property type="match status" value="1"/>
</dbReference>
<dbReference type="InterPro" id="IPR004210">
    <property type="entry name" value="BESS_motif"/>
</dbReference>
<dbReference type="AlphaFoldDB" id="A0A4C1ZK59"/>
<feature type="compositionally biased region" description="Basic and acidic residues" evidence="2">
    <location>
        <begin position="149"/>
        <end position="164"/>
    </location>
</feature>
<gene>
    <name evidence="4" type="ORF">EVAR_60907_1</name>
</gene>
<evidence type="ECO:0000259" key="3">
    <source>
        <dbReference type="PROSITE" id="PS51031"/>
    </source>
</evidence>
<evidence type="ECO:0000256" key="1">
    <source>
        <dbReference type="PROSITE-ProRule" id="PRU00371"/>
    </source>
</evidence>
<evidence type="ECO:0000256" key="2">
    <source>
        <dbReference type="SAM" id="MobiDB-lite"/>
    </source>
</evidence>
<protein>
    <recommendedName>
        <fullName evidence="3">BESS domain-containing protein</fullName>
    </recommendedName>
</protein>
<name>A0A4C1ZK59_EUMVA</name>
<reference evidence="4 5" key="1">
    <citation type="journal article" date="2019" name="Commun. Biol.">
        <title>The bagworm genome reveals a unique fibroin gene that provides high tensile strength.</title>
        <authorList>
            <person name="Kono N."/>
            <person name="Nakamura H."/>
            <person name="Ohtoshi R."/>
            <person name="Tomita M."/>
            <person name="Numata K."/>
            <person name="Arakawa K."/>
        </authorList>
    </citation>
    <scope>NUCLEOTIDE SEQUENCE [LARGE SCALE GENOMIC DNA]</scope>
</reference>
<keyword evidence="5" id="KW-1185">Reference proteome</keyword>
<comment type="caution">
    <text evidence="4">The sequence shown here is derived from an EMBL/GenBank/DDBJ whole genome shotgun (WGS) entry which is preliminary data.</text>
</comment>
<evidence type="ECO:0000313" key="4">
    <source>
        <dbReference type="EMBL" id="GBP86925.1"/>
    </source>
</evidence>
<dbReference type="GO" id="GO:0003677">
    <property type="term" value="F:DNA binding"/>
    <property type="evidence" value="ECO:0007669"/>
    <property type="project" value="InterPro"/>
</dbReference>
<keyword evidence="1" id="KW-0539">Nucleus</keyword>
<comment type="subcellular location">
    <subcellularLocation>
        <location evidence="1">Nucleus</location>
    </subcellularLocation>
</comment>
<dbReference type="OrthoDB" id="7450338at2759"/>
<accession>A0A4C1ZK59</accession>
<feature type="domain" description="BESS" evidence="3">
    <location>
        <begin position="42"/>
        <end position="81"/>
    </location>
</feature>
<dbReference type="EMBL" id="BGZK01001825">
    <property type="protein sequence ID" value="GBP86925.1"/>
    <property type="molecule type" value="Genomic_DNA"/>
</dbReference>
<dbReference type="GO" id="GO:0005634">
    <property type="term" value="C:nucleus"/>
    <property type="evidence" value="ECO:0007669"/>
    <property type="project" value="UniProtKB-SubCell"/>
</dbReference>
<feature type="region of interest" description="Disordered" evidence="2">
    <location>
        <begin position="136"/>
        <end position="179"/>
    </location>
</feature>
<proteinExistence type="predicted"/>
<dbReference type="Proteomes" id="UP000299102">
    <property type="component" value="Unassembled WGS sequence"/>
</dbReference>
<organism evidence="4 5">
    <name type="scientific">Eumeta variegata</name>
    <name type="common">Bagworm moth</name>
    <name type="synonym">Eumeta japonica</name>
    <dbReference type="NCBI Taxonomy" id="151549"/>
    <lineage>
        <taxon>Eukaryota</taxon>
        <taxon>Metazoa</taxon>
        <taxon>Ecdysozoa</taxon>
        <taxon>Arthropoda</taxon>
        <taxon>Hexapoda</taxon>
        <taxon>Insecta</taxon>
        <taxon>Pterygota</taxon>
        <taxon>Neoptera</taxon>
        <taxon>Endopterygota</taxon>
        <taxon>Lepidoptera</taxon>
        <taxon>Glossata</taxon>
        <taxon>Ditrysia</taxon>
        <taxon>Tineoidea</taxon>
        <taxon>Psychidae</taxon>
        <taxon>Oiketicinae</taxon>
        <taxon>Eumeta</taxon>
    </lineage>
</organism>